<dbReference type="SUPFAM" id="SSF52283">
    <property type="entry name" value="Formate/glycerate dehydrogenase catalytic domain-like"/>
    <property type="match status" value="1"/>
</dbReference>
<comment type="caution">
    <text evidence="13">The sequence shown here is derived from an EMBL/GenBank/DDBJ whole genome shotgun (WGS) entry which is preliminary data.</text>
</comment>
<dbReference type="NCBIfam" id="TIGR01327">
    <property type="entry name" value="PGDH"/>
    <property type="match status" value="1"/>
</dbReference>
<dbReference type="Gene3D" id="3.30.1330.90">
    <property type="entry name" value="D-3-phosphoglycerate dehydrogenase, domain 3"/>
    <property type="match status" value="1"/>
</dbReference>
<dbReference type="GO" id="GO:0006564">
    <property type="term" value="P:L-serine biosynthetic process"/>
    <property type="evidence" value="ECO:0007669"/>
    <property type="project" value="UniProtKB-UniRule"/>
</dbReference>
<dbReference type="Gene3D" id="3.30.70.260">
    <property type="match status" value="1"/>
</dbReference>
<keyword evidence="6 11" id="KW-0560">Oxidoreductase</keyword>
<evidence type="ECO:0000256" key="6">
    <source>
        <dbReference type="ARBA" id="ARBA00023002"/>
    </source>
</evidence>
<dbReference type="GO" id="GO:0051287">
    <property type="term" value="F:NAD binding"/>
    <property type="evidence" value="ECO:0007669"/>
    <property type="project" value="UniProtKB-UniRule"/>
</dbReference>
<organism evidence="13 14">
    <name type="scientific">PS1 clade bacterium</name>
    <dbReference type="NCBI Taxonomy" id="2175152"/>
    <lineage>
        <taxon>Bacteria</taxon>
        <taxon>Pseudomonadati</taxon>
        <taxon>Pseudomonadota</taxon>
        <taxon>Alphaproteobacteria</taxon>
        <taxon>PS1 clade</taxon>
    </lineage>
</organism>
<reference evidence="13 14" key="1">
    <citation type="journal article" date="2018" name="Microbiome">
        <title>Fine metagenomic profile of the Mediterranean stratified and mixed water columns revealed by assembly and recruitment.</title>
        <authorList>
            <person name="Haro-Moreno J.M."/>
            <person name="Lopez-Perez M."/>
            <person name="De La Torre J.R."/>
            <person name="Picazo A."/>
            <person name="Camacho A."/>
            <person name="Rodriguez-Valera F."/>
        </authorList>
    </citation>
    <scope>NUCLEOTIDE SEQUENCE [LARGE SCALE GENOMIC DNA]</scope>
    <source>
        <strain evidence="13">MED-G57</strain>
    </source>
</reference>
<dbReference type="InterPro" id="IPR002912">
    <property type="entry name" value="ACT_dom"/>
</dbReference>
<dbReference type="Pfam" id="PF19304">
    <property type="entry name" value="PGDH_inter"/>
    <property type="match status" value="1"/>
</dbReference>
<dbReference type="PROSITE" id="PS00065">
    <property type="entry name" value="D_2_HYDROXYACID_DH_1"/>
    <property type="match status" value="1"/>
</dbReference>
<keyword evidence="5 11" id="KW-0028">Amino-acid biosynthesis</keyword>
<comment type="function">
    <text evidence="1">Catalyzes the reversible oxidation of 3-phospho-D-glycerate to 3-phosphonooxypyruvate, the first step of the phosphorylated L-serine biosynthesis pathway. Also catalyzes the reversible oxidation of 2-hydroxyglutarate to 2-oxoglutarate.</text>
</comment>
<dbReference type="Pfam" id="PF00389">
    <property type="entry name" value="2-Hacid_dh"/>
    <property type="match status" value="1"/>
</dbReference>
<protein>
    <recommendedName>
        <fullName evidence="4 11">D-3-phosphoglycerate dehydrogenase</fullName>
        <ecNumber evidence="11">1.1.1.95</ecNumber>
    </recommendedName>
</protein>
<dbReference type="InterPro" id="IPR050857">
    <property type="entry name" value="D-2-hydroxyacid_DH"/>
</dbReference>
<evidence type="ECO:0000313" key="14">
    <source>
        <dbReference type="Proteomes" id="UP000253570"/>
    </source>
</evidence>
<dbReference type="InterPro" id="IPR029752">
    <property type="entry name" value="D-isomer_DH_CS1"/>
</dbReference>
<comment type="catalytic activity">
    <reaction evidence="9">
        <text>(R)-2-hydroxyglutarate + NAD(+) = 2-oxoglutarate + NADH + H(+)</text>
        <dbReference type="Rhea" id="RHEA:49612"/>
        <dbReference type="ChEBI" id="CHEBI:15378"/>
        <dbReference type="ChEBI" id="CHEBI:15801"/>
        <dbReference type="ChEBI" id="CHEBI:16810"/>
        <dbReference type="ChEBI" id="CHEBI:57540"/>
        <dbReference type="ChEBI" id="CHEBI:57945"/>
        <dbReference type="EC" id="1.1.1.399"/>
    </reaction>
</comment>
<dbReference type="InterPro" id="IPR036291">
    <property type="entry name" value="NAD(P)-bd_dom_sf"/>
</dbReference>
<dbReference type="SUPFAM" id="SSF51735">
    <property type="entry name" value="NAD(P)-binding Rossmann-fold domains"/>
    <property type="match status" value="1"/>
</dbReference>
<evidence type="ECO:0000256" key="9">
    <source>
        <dbReference type="ARBA" id="ARBA00048126"/>
    </source>
</evidence>
<evidence type="ECO:0000256" key="10">
    <source>
        <dbReference type="ARBA" id="ARBA00048731"/>
    </source>
</evidence>
<dbReference type="CDD" id="cd12173">
    <property type="entry name" value="PGDH_4"/>
    <property type="match status" value="1"/>
</dbReference>
<accession>A0A368DQ19</accession>
<comment type="similarity">
    <text evidence="3 11">Belongs to the D-isomer specific 2-hydroxyacid dehydrogenase family.</text>
</comment>
<dbReference type="Gene3D" id="3.40.50.720">
    <property type="entry name" value="NAD(P)-binding Rossmann-like Domain"/>
    <property type="match status" value="2"/>
</dbReference>
<dbReference type="InterPro" id="IPR006140">
    <property type="entry name" value="D-isomer_DH_NAD-bd"/>
</dbReference>
<dbReference type="GO" id="GO:0004617">
    <property type="term" value="F:phosphoglycerate dehydrogenase activity"/>
    <property type="evidence" value="ECO:0007669"/>
    <property type="project" value="UniProtKB-UniRule"/>
</dbReference>
<dbReference type="Pfam" id="PF02826">
    <property type="entry name" value="2-Hacid_dh_C"/>
    <property type="match status" value="1"/>
</dbReference>
<dbReference type="EMBL" id="QOQD01000004">
    <property type="protein sequence ID" value="RCL73927.1"/>
    <property type="molecule type" value="Genomic_DNA"/>
</dbReference>
<evidence type="ECO:0000256" key="3">
    <source>
        <dbReference type="ARBA" id="ARBA00005854"/>
    </source>
</evidence>
<dbReference type="PROSITE" id="PS00670">
    <property type="entry name" value="D_2_HYDROXYACID_DH_2"/>
    <property type="match status" value="1"/>
</dbReference>
<evidence type="ECO:0000256" key="7">
    <source>
        <dbReference type="ARBA" id="ARBA00023027"/>
    </source>
</evidence>
<evidence type="ECO:0000256" key="11">
    <source>
        <dbReference type="RuleBase" id="RU363003"/>
    </source>
</evidence>
<dbReference type="FunFam" id="3.40.50.720:FF:000021">
    <property type="entry name" value="D-3-phosphoglycerate dehydrogenase"/>
    <property type="match status" value="1"/>
</dbReference>
<comment type="pathway">
    <text evidence="2 11">Amino-acid biosynthesis; L-serine biosynthesis; L-serine from 3-phospho-D-glycerate: step 1/3.</text>
</comment>
<dbReference type="SUPFAM" id="SSF55021">
    <property type="entry name" value="ACT-like"/>
    <property type="match status" value="1"/>
</dbReference>
<dbReference type="UniPathway" id="UPA00135">
    <property type="reaction ID" value="UER00196"/>
</dbReference>
<evidence type="ECO:0000256" key="4">
    <source>
        <dbReference type="ARBA" id="ARBA00021582"/>
    </source>
</evidence>
<dbReference type="AlphaFoldDB" id="A0A368DQ19"/>
<comment type="catalytic activity">
    <reaction evidence="10 11">
        <text>(2R)-3-phosphoglycerate + NAD(+) = 3-phosphooxypyruvate + NADH + H(+)</text>
        <dbReference type="Rhea" id="RHEA:12641"/>
        <dbReference type="ChEBI" id="CHEBI:15378"/>
        <dbReference type="ChEBI" id="CHEBI:18110"/>
        <dbReference type="ChEBI" id="CHEBI:57540"/>
        <dbReference type="ChEBI" id="CHEBI:57945"/>
        <dbReference type="ChEBI" id="CHEBI:58272"/>
        <dbReference type="EC" id="1.1.1.95"/>
    </reaction>
</comment>
<evidence type="ECO:0000256" key="5">
    <source>
        <dbReference type="ARBA" id="ARBA00022605"/>
    </source>
</evidence>
<dbReference type="InterPro" id="IPR029753">
    <property type="entry name" value="D-isomer_DH_CS"/>
</dbReference>
<dbReference type="PANTHER" id="PTHR42789:SF1">
    <property type="entry name" value="D-ISOMER SPECIFIC 2-HYDROXYACID DEHYDROGENASE FAMILY PROTEIN (AFU_ORTHOLOGUE AFUA_6G10090)"/>
    <property type="match status" value="1"/>
</dbReference>
<dbReference type="InterPro" id="IPR045865">
    <property type="entry name" value="ACT-like_dom_sf"/>
</dbReference>
<name>A0A368DQ19_9PROT</name>
<dbReference type="PANTHER" id="PTHR42789">
    <property type="entry name" value="D-ISOMER SPECIFIC 2-HYDROXYACID DEHYDROGENASE FAMILY PROTEIN (AFU_ORTHOLOGUE AFUA_6G10090)"/>
    <property type="match status" value="1"/>
</dbReference>
<dbReference type="InterPro" id="IPR029009">
    <property type="entry name" value="ASB_dom_sf"/>
</dbReference>
<evidence type="ECO:0000259" key="12">
    <source>
        <dbReference type="PROSITE" id="PS51671"/>
    </source>
</evidence>
<dbReference type="Proteomes" id="UP000253570">
    <property type="component" value="Unassembled WGS sequence"/>
</dbReference>
<evidence type="ECO:0000256" key="8">
    <source>
        <dbReference type="ARBA" id="ARBA00023299"/>
    </source>
</evidence>
<dbReference type="SUPFAM" id="SSF143548">
    <property type="entry name" value="Serine metabolism enzymes domain"/>
    <property type="match status" value="1"/>
</dbReference>
<proteinExistence type="inferred from homology"/>
<dbReference type="InterPro" id="IPR045626">
    <property type="entry name" value="PGDH_ASB_dom"/>
</dbReference>
<gene>
    <name evidence="13" type="ORF">DBW71_02325</name>
</gene>
<dbReference type="InterPro" id="IPR006236">
    <property type="entry name" value="PGDH"/>
</dbReference>
<dbReference type="CDD" id="cd04902">
    <property type="entry name" value="ACT_3PGDH-xct"/>
    <property type="match status" value="1"/>
</dbReference>
<evidence type="ECO:0000313" key="13">
    <source>
        <dbReference type="EMBL" id="RCL73927.1"/>
    </source>
</evidence>
<evidence type="ECO:0000256" key="1">
    <source>
        <dbReference type="ARBA" id="ARBA00003800"/>
    </source>
</evidence>
<dbReference type="EC" id="1.1.1.95" evidence="11"/>
<keyword evidence="7 11" id="KW-0520">NAD</keyword>
<dbReference type="PROSITE" id="PS51671">
    <property type="entry name" value="ACT"/>
    <property type="match status" value="1"/>
</dbReference>
<keyword evidence="8 11" id="KW-0718">Serine biosynthesis</keyword>
<sequence length="529" mass="57621">MMSIKVLVSDKLSEESVKIFKDKGIEVDYQPDVGKDKEKLAQIIEDYDGLAIRSATKVTENVLKNASKLKVIGRAGIGVDNVDIQAATSNGIIVMNTPFGNSVTTAEHAITLMMALARQIPQADLSTKSSLWEKSKFMGVEITNKTLGVIGCGNIGSIVIDRAKGLKMKVIGFDPYLTESRADTLGIEKVELEEIFKRSDFITVHTPLTDKTKNIINFEAIKLMKPTVRIINCARGGLIDEEALLKAINENKVAGAAIDVFTEEPAKNNPLFDIDNVICTPHLGASTLEAQEKVAIQIAEQMSDFLLSGAITNAINFPSVSAEDASSMEPYLLLAKNLGSFAGQITESAIQSVKIEYAGDIADMNIDTLTSTIISSLLKPLLEDINMVNSLVIAKERGIKIEQLKTDSHGVYGSYIKVVVDTERQKRSLAGTVFSDRSARIIQIKDIDMEAKFGSHMIYITNNDKPGLVGKIGDCLGSQGVNIANFNLGRDRIGGNVIELIEVDTPINDKVLEKLCDIDDIVQVKRLNF</sequence>
<feature type="domain" description="ACT" evidence="12">
    <location>
        <begin position="457"/>
        <end position="529"/>
    </location>
</feature>
<dbReference type="InterPro" id="IPR006139">
    <property type="entry name" value="D-isomer_2_OHA_DH_cat_dom"/>
</dbReference>
<evidence type="ECO:0000256" key="2">
    <source>
        <dbReference type="ARBA" id="ARBA00005216"/>
    </source>
</evidence>
<dbReference type="PROSITE" id="PS00671">
    <property type="entry name" value="D_2_HYDROXYACID_DH_3"/>
    <property type="match status" value="1"/>
</dbReference>